<name>A0A316ASY3_9BACT</name>
<dbReference type="SUPFAM" id="SSF50969">
    <property type="entry name" value="YVTN repeat-like/Quinoprotein amine dehydrogenase"/>
    <property type="match status" value="1"/>
</dbReference>
<dbReference type="PROSITE" id="PS50109">
    <property type="entry name" value="HIS_KIN"/>
    <property type="match status" value="1"/>
</dbReference>
<keyword evidence="5" id="KW-1185">Reference proteome</keyword>
<dbReference type="Pfam" id="PF02518">
    <property type="entry name" value="HATPase_c"/>
    <property type="match status" value="1"/>
</dbReference>
<dbReference type="InterPro" id="IPR011712">
    <property type="entry name" value="Sig_transdc_His_kin_sub3_dim/P"/>
</dbReference>
<keyword evidence="2" id="KW-0812">Transmembrane</keyword>
<evidence type="ECO:0000256" key="1">
    <source>
        <dbReference type="ARBA" id="ARBA00022553"/>
    </source>
</evidence>
<keyword evidence="2" id="KW-1133">Transmembrane helix</keyword>
<dbReference type="InterPro" id="IPR013783">
    <property type="entry name" value="Ig-like_fold"/>
</dbReference>
<dbReference type="InterPro" id="IPR005467">
    <property type="entry name" value="His_kinase_dom"/>
</dbReference>
<dbReference type="CDD" id="cd16917">
    <property type="entry name" value="HATPase_UhpB-NarQ-NarX-like"/>
    <property type="match status" value="1"/>
</dbReference>
<dbReference type="InterPro" id="IPR003594">
    <property type="entry name" value="HATPase_dom"/>
</dbReference>
<dbReference type="Gene3D" id="2.130.10.10">
    <property type="entry name" value="YVTN repeat-like/Quinoprotein amine dehydrogenase"/>
    <property type="match status" value="3"/>
</dbReference>
<dbReference type="Pfam" id="PF07494">
    <property type="entry name" value="Reg_prop"/>
    <property type="match status" value="2"/>
</dbReference>
<keyword evidence="1" id="KW-0597">Phosphoprotein</keyword>
<dbReference type="GO" id="GO:0016020">
    <property type="term" value="C:membrane"/>
    <property type="evidence" value="ECO:0007669"/>
    <property type="project" value="InterPro"/>
</dbReference>
<dbReference type="InterPro" id="IPR011044">
    <property type="entry name" value="Quino_amine_DH_bsu"/>
</dbReference>
<accession>A0A316ASY3</accession>
<dbReference type="GO" id="GO:0000155">
    <property type="term" value="F:phosphorelay sensor kinase activity"/>
    <property type="evidence" value="ECO:0007669"/>
    <property type="project" value="InterPro"/>
</dbReference>
<sequence length="1042" mass="118965">MPREFSIFNLFELPGKIHFFSLFILVVLNGIQNCLAQIPQTRVNIQLLGPEQGLPSRNVRCLAQDRRGFMWVATGQDLWRYDGYNFQNFTETLTRSIGSRTLINQLRTAPDGNIWVAHNNGFSILDPVYLTCRTVDPSRNIKGVDSKQTLNIFFDKNKNAWMAIPYGKLIRINMDYRSVAVYTPPATSSHSFSAESLVVFFFNDLRNNAYLFSEDVFLDEIDSKANFIRRISLLNKELVNKHFHVSSVVQQDIDGLHIYYRQGDSKEYLMRKYFFGTGTFGPLTDIDTPIAPKIISPDKKGNLWLKSAEEIGFVNQKTNHFTDLTTRLQQKSGARIFLFASLVSTDGSFWISCVDGLFKITLTDEVFRKYLSVPLEKPGDIGSSIRGITQDPTGKIWVCSYGFMVDGKPNLLHQIDPATGRTRHMILKRPKNVPGDTVIPYKVLFAGNQVYAVTDGTQFIKIDPEREQYYSVELPFVSGRGFTSFYKLNEYTFWMGTWGGMAVLDTRDLKPVLLNEKAGKYIKNERVNHFMPWSGNRILVSTTNGLYVLNPDATIHEHYGQTAGDKIKLPALQIFHTLWYEHALWAGSGKGLIRIDTLNQEIRLFTTEDGLPDNNIYAALPDEQENLWLSTNKGLSRFNTHSKKFHNYAIFDGLPHMEFNHGSYLKSQDGTLYFGGLNGIVAFDPARLDTSAEKEGELQLISYSKYASGRNHTDTVTSHKQGNKIILEPDDRLFTFSFMSTNYHNTALNRFRYKLEGWNDDRWHMFEDGNKLLFNSLPPGEYNLKVQVSAAGADWGTYQWQTPLIVLAPWYKSVWFFILSIISLGAIFYAFYQYRLRQILKIQQIRNGISADMHDEIGGTLSSISFYSQALLMQIVETEHQQVVQKIKENAQQVQEGLSDIVWSVKAGKDQISDVFARMLHFGGELAESKGYDFHFNTDTPLNNLKLDMQTRKNFYLIFKEAINNAAKYAECSAIYTDIGYSMGKVKMVIRDNGKGFDKQLDRQGNGLINMRHRAMQMKGQLTIQSTRDKGTVITLLFLVGR</sequence>
<dbReference type="InterPro" id="IPR011110">
    <property type="entry name" value="Reg_prop"/>
</dbReference>
<dbReference type="Gene3D" id="2.60.40.10">
    <property type="entry name" value="Immunoglobulins"/>
    <property type="match status" value="1"/>
</dbReference>
<evidence type="ECO:0000256" key="2">
    <source>
        <dbReference type="SAM" id="Phobius"/>
    </source>
</evidence>
<dbReference type="SUPFAM" id="SSF55874">
    <property type="entry name" value="ATPase domain of HSP90 chaperone/DNA topoisomerase II/histidine kinase"/>
    <property type="match status" value="1"/>
</dbReference>
<dbReference type="Pfam" id="PF07495">
    <property type="entry name" value="Y_Y_Y"/>
    <property type="match status" value="1"/>
</dbReference>
<evidence type="ECO:0000259" key="3">
    <source>
        <dbReference type="PROSITE" id="PS50109"/>
    </source>
</evidence>
<reference evidence="4 5" key="1">
    <citation type="submission" date="2018-03" db="EMBL/GenBank/DDBJ databases">
        <title>Genomic Encyclopedia of Archaeal and Bacterial Type Strains, Phase II (KMG-II): from individual species to whole genera.</title>
        <authorList>
            <person name="Goeker M."/>
        </authorList>
    </citation>
    <scope>NUCLEOTIDE SEQUENCE [LARGE SCALE GENOMIC DNA]</scope>
    <source>
        <strain evidence="4 5">DSM 100346</strain>
    </source>
</reference>
<dbReference type="SUPFAM" id="SSF63829">
    <property type="entry name" value="Calcium-dependent phosphotriesterase"/>
    <property type="match status" value="1"/>
</dbReference>
<feature type="transmembrane region" description="Helical" evidence="2">
    <location>
        <begin position="814"/>
        <end position="832"/>
    </location>
</feature>
<dbReference type="Proteomes" id="UP000245880">
    <property type="component" value="Unassembled WGS sequence"/>
</dbReference>
<dbReference type="Gene3D" id="3.30.565.10">
    <property type="entry name" value="Histidine kinase-like ATPase, C-terminal domain"/>
    <property type="match status" value="1"/>
</dbReference>
<evidence type="ECO:0000313" key="5">
    <source>
        <dbReference type="Proteomes" id="UP000245880"/>
    </source>
</evidence>
<dbReference type="Gene3D" id="1.20.5.1930">
    <property type="match status" value="1"/>
</dbReference>
<proteinExistence type="predicted"/>
<protein>
    <submittedName>
        <fullName evidence="4">Two component regulator with propeller domain</fullName>
    </submittedName>
</protein>
<dbReference type="PANTHER" id="PTHR43547">
    <property type="entry name" value="TWO-COMPONENT HISTIDINE KINASE"/>
    <property type="match status" value="1"/>
</dbReference>
<dbReference type="PANTHER" id="PTHR43547:SF2">
    <property type="entry name" value="HYBRID SIGNAL TRANSDUCTION HISTIDINE KINASE C"/>
    <property type="match status" value="1"/>
</dbReference>
<gene>
    <name evidence="4" type="ORF">CLV98_101630</name>
</gene>
<dbReference type="InterPro" id="IPR015943">
    <property type="entry name" value="WD40/YVTN_repeat-like_dom_sf"/>
</dbReference>
<dbReference type="InterPro" id="IPR011123">
    <property type="entry name" value="Y_Y_Y"/>
</dbReference>
<comment type="caution">
    <text evidence="4">The sequence shown here is derived from an EMBL/GenBank/DDBJ whole genome shotgun (WGS) entry which is preliminary data.</text>
</comment>
<dbReference type="EMBL" id="QGDT01000001">
    <property type="protein sequence ID" value="PWJ60446.1"/>
    <property type="molecule type" value="Genomic_DNA"/>
</dbReference>
<dbReference type="InterPro" id="IPR036890">
    <property type="entry name" value="HATPase_C_sf"/>
</dbReference>
<dbReference type="GO" id="GO:0046983">
    <property type="term" value="F:protein dimerization activity"/>
    <property type="evidence" value="ECO:0007669"/>
    <property type="project" value="InterPro"/>
</dbReference>
<organism evidence="4 5">
    <name type="scientific">Dyadobacter jejuensis</name>
    <dbReference type="NCBI Taxonomy" id="1082580"/>
    <lineage>
        <taxon>Bacteria</taxon>
        <taxon>Pseudomonadati</taxon>
        <taxon>Bacteroidota</taxon>
        <taxon>Cytophagia</taxon>
        <taxon>Cytophagales</taxon>
        <taxon>Spirosomataceae</taxon>
        <taxon>Dyadobacter</taxon>
    </lineage>
</organism>
<dbReference type="AlphaFoldDB" id="A0A316ASY3"/>
<evidence type="ECO:0000313" key="4">
    <source>
        <dbReference type="EMBL" id="PWJ60446.1"/>
    </source>
</evidence>
<keyword evidence="2" id="KW-0472">Membrane</keyword>
<dbReference type="Pfam" id="PF07730">
    <property type="entry name" value="HisKA_3"/>
    <property type="match status" value="1"/>
</dbReference>
<feature type="domain" description="Histidine kinase" evidence="3">
    <location>
        <begin position="852"/>
        <end position="1042"/>
    </location>
</feature>